<comment type="similarity">
    <text evidence="2">Belongs to the archaeal Spt4 family.</text>
</comment>
<dbReference type="Proteomes" id="UP000272051">
    <property type="component" value="Unassembled WGS sequence"/>
</dbReference>
<evidence type="ECO:0000313" key="4">
    <source>
        <dbReference type="EMBL" id="RLE50604.1"/>
    </source>
</evidence>
<evidence type="ECO:0000313" key="6">
    <source>
        <dbReference type="Proteomes" id="UP000272051"/>
    </source>
</evidence>
<protein>
    <recommendedName>
        <fullName evidence="2">Transcription elongation factor Spt4</fullName>
    </recommendedName>
</protein>
<dbReference type="GO" id="GO:0008270">
    <property type="term" value="F:zinc ion binding"/>
    <property type="evidence" value="ECO:0007669"/>
    <property type="project" value="UniProtKB-UniRule"/>
</dbReference>
<feature type="binding site" evidence="2">
    <location>
        <position position="16"/>
    </location>
    <ligand>
        <name>Zn(2+)</name>
        <dbReference type="ChEBI" id="CHEBI:29105"/>
    </ligand>
</feature>
<dbReference type="GO" id="GO:0003677">
    <property type="term" value="F:DNA binding"/>
    <property type="evidence" value="ECO:0007669"/>
    <property type="project" value="UniProtKB-KW"/>
</dbReference>
<dbReference type="InterPro" id="IPR038589">
    <property type="entry name" value="Spt4_dom_sf"/>
</dbReference>
<evidence type="ECO:0000259" key="3">
    <source>
        <dbReference type="SMART" id="SM01389"/>
    </source>
</evidence>
<gene>
    <name evidence="2" type="primary">spt4</name>
    <name evidence="4" type="ORF">DRJ31_00700</name>
    <name evidence="5" type="ORF">DRJ33_01860</name>
</gene>
<dbReference type="Gene3D" id="2.20.28.90">
    <property type="match status" value="1"/>
</dbReference>
<dbReference type="Proteomes" id="UP000278475">
    <property type="component" value="Unassembled WGS sequence"/>
</dbReference>
<dbReference type="NCBIfam" id="NF041664">
    <property type="entry name" value="RNAP_arch_Epp"/>
    <property type="match status" value="1"/>
</dbReference>
<comment type="subunit">
    <text evidence="2">Heterodimer composed of Spt4 and Spt5.</text>
</comment>
<proteinExistence type="inferred from homology"/>
<dbReference type="InterPro" id="IPR022800">
    <property type="entry name" value="Spt4/RpoE2_Znf"/>
</dbReference>
<feature type="binding site" evidence="2">
    <location>
        <position position="30"/>
    </location>
    <ligand>
        <name>Zn(2+)</name>
        <dbReference type="ChEBI" id="CHEBI:29105"/>
    </ligand>
</feature>
<reference evidence="6 7" key="1">
    <citation type="submission" date="2018-06" db="EMBL/GenBank/DDBJ databases">
        <title>Extensive metabolic versatility and redundancy in microbially diverse, dynamic hydrothermal sediments.</title>
        <authorList>
            <person name="Dombrowski N."/>
            <person name="Teske A."/>
            <person name="Baker B.J."/>
        </authorList>
    </citation>
    <scope>NUCLEOTIDE SEQUENCE [LARGE SCALE GENOMIC DNA]</scope>
    <source>
        <strain evidence="5">B34_G17</strain>
        <strain evidence="4">B66_G16</strain>
    </source>
</reference>
<evidence type="ECO:0000313" key="7">
    <source>
        <dbReference type="Proteomes" id="UP000278475"/>
    </source>
</evidence>
<feature type="binding site" evidence="2">
    <location>
        <position position="27"/>
    </location>
    <ligand>
        <name>Zn(2+)</name>
        <dbReference type="ChEBI" id="CHEBI:29105"/>
    </ligand>
</feature>
<evidence type="ECO:0000256" key="2">
    <source>
        <dbReference type="HAMAP-Rule" id="MF_00949"/>
    </source>
</evidence>
<keyword evidence="2" id="KW-0862">Zinc</keyword>
<dbReference type="InterPro" id="IPR007178">
    <property type="entry name" value="Spt4_arch"/>
</dbReference>
<keyword evidence="1 2" id="KW-0804">Transcription</keyword>
<evidence type="ECO:0000256" key="1">
    <source>
        <dbReference type="ARBA" id="ARBA00023163"/>
    </source>
</evidence>
<evidence type="ECO:0000313" key="5">
    <source>
        <dbReference type="EMBL" id="RLE53152.1"/>
    </source>
</evidence>
<name>A0A497F1H9_9CREN</name>
<dbReference type="PANTHER" id="PTHR40704:SF1">
    <property type="entry name" value="TRANSCRIPTION ELONGATION FACTOR SPT4"/>
    <property type="match status" value="1"/>
</dbReference>
<dbReference type="PANTHER" id="PTHR40704">
    <property type="entry name" value="TRANSCRIPTION ELONGATION FACTOR SPT4"/>
    <property type="match status" value="1"/>
</dbReference>
<dbReference type="HAMAP" id="MF_00949">
    <property type="entry name" value="Spt4_arch"/>
    <property type="match status" value="1"/>
</dbReference>
<dbReference type="AlphaFoldDB" id="A0A497F1H9"/>
<organism evidence="5 6">
    <name type="scientific">Thermoproteota archaeon</name>
    <dbReference type="NCBI Taxonomy" id="2056631"/>
    <lineage>
        <taxon>Archaea</taxon>
        <taxon>Thermoproteota</taxon>
    </lineage>
</organism>
<dbReference type="SMART" id="SM01389">
    <property type="entry name" value="Spt4"/>
    <property type="match status" value="1"/>
</dbReference>
<dbReference type="EMBL" id="QMQV01000003">
    <property type="protein sequence ID" value="RLE50604.1"/>
    <property type="molecule type" value="Genomic_DNA"/>
</dbReference>
<dbReference type="Pfam" id="PF06093">
    <property type="entry name" value="Spt4"/>
    <property type="match status" value="1"/>
</dbReference>
<feature type="binding site" evidence="2">
    <location>
        <position position="13"/>
    </location>
    <ligand>
        <name>Zn(2+)</name>
        <dbReference type="ChEBI" id="CHEBI:29105"/>
    </ligand>
</feature>
<dbReference type="SUPFAM" id="SSF63393">
    <property type="entry name" value="RNA polymerase subunits"/>
    <property type="match status" value="1"/>
</dbReference>
<feature type="domain" description="Spt4/RpoE2 zinc finger" evidence="3">
    <location>
        <begin position="10"/>
        <end position="70"/>
    </location>
</feature>
<dbReference type="GO" id="GO:0006355">
    <property type="term" value="P:regulation of DNA-templated transcription"/>
    <property type="evidence" value="ECO:0007669"/>
    <property type="project" value="UniProtKB-UniRule"/>
</dbReference>
<dbReference type="EMBL" id="QMQX01000020">
    <property type="protein sequence ID" value="RLE53152.1"/>
    <property type="molecule type" value="Genomic_DNA"/>
</dbReference>
<comment type="function">
    <text evidence="2">Stimulates transcription elongation.</text>
</comment>
<accession>A0A497F1H9</accession>
<dbReference type="InterPro" id="IPR029040">
    <property type="entry name" value="RPABC4/Spt4"/>
</dbReference>
<sequence length="70" mass="7657">MSKKAPTLLQKACRKCKTIVSDEVTVCPNCGSTDFSDDWSGLVVIMDPNSSKIAQMLNISKPGHYAIKVR</sequence>
<keyword evidence="2" id="KW-0805">Transcription regulation</keyword>
<keyword evidence="2" id="KW-0479">Metal-binding</keyword>
<comment type="caution">
    <text evidence="5">The sequence shown here is derived from an EMBL/GenBank/DDBJ whole genome shotgun (WGS) entry which is preliminary data.</text>
</comment>
<keyword evidence="5" id="KW-0238">DNA-binding</keyword>